<dbReference type="InterPro" id="IPR036388">
    <property type="entry name" value="WH-like_DNA-bd_sf"/>
</dbReference>
<feature type="compositionally biased region" description="Low complexity" evidence="2">
    <location>
        <begin position="96"/>
        <end position="111"/>
    </location>
</feature>
<comment type="caution">
    <text evidence="3">The sequence shown here is derived from an EMBL/GenBank/DDBJ whole genome shotgun (WGS) entry which is preliminary data.</text>
</comment>
<feature type="region of interest" description="Disordered" evidence="2">
    <location>
        <begin position="66"/>
        <end position="120"/>
    </location>
</feature>
<reference evidence="4" key="1">
    <citation type="journal article" date="2019" name="Int. J. Syst. Evol. Microbiol.">
        <title>The Global Catalogue of Microorganisms (GCM) 10K type strain sequencing project: providing services to taxonomists for standard genome sequencing and annotation.</title>
        <authorList>
            <consortium name="The Broad Institute Genomics Platform"/>
            <consortium name="The Broad Institute Genome Sequencing Center for Infectious Disease"/>
            <person name="Wu L."/>
            <person name="Ma J."/>
        </authorList>
    </citation>
    <scope>NUCLEOTIDE SEQUENCE [LARGE SCALE GENOMIC DNA]</scope>
    <source>
        <strain evidence="4">JCM 17986</strain>
    </source>
</reference>
<proteinExistence type="predicted"/>
<feature type="coiled-coil region" evidence="1">
    <location>
        <begin position="30"/>
        <end position="57"/>
    </location>
</feature>
<dbReference type="Proteomes" id="UP001500466">
    <property type="component" value="Unassembled WGS sequence"/>
</dbReference>
<name>A0ABP9IEV5_9ACTN</name>
<accession>A0ABP9IEV5</accession>
<evidence type="ECO:0008006" key="5">
    <source>
        <dbReference type="Google" id="ProtNLM"/>
    </source>
</evidence>
<dbReference type="Gene3D" id="1.10.10.10">
    <property type="entry name" value="Winged helix-like DNA-binding domain superfamily/Winged helix DNA-binding domain"/>
    <property type="match status" value="1"/>
</dbReference>
<protein>
    <recommendedName>
        <fullName evidence="5">Regulatory protein</fullName>
    </recommendedName>
</protein>
<dbReference type="RefSeq" id="WP_345680968.1">
    <property type="nucleotide sequence ID" value="NZ_BAABHS010000060.1"/>
</dbReference>
<evidence type="ECO:0000313" key="4">
    <source>
        <dbReference type="Proteomes" id="UP001500466"/>
    </source>
</evidence>
<keyword evidence="1" id="KW-0175">Coiled coil</keyword>
<evidence type="ECO:0000256" key="2">
    <source>
        <dbReference type="SAM" id="MobiDB-lite"/>
    </source>
</evidence>
<evidence type="ECO:0000256" key="1">
    <source>
        <dbReference type="SAM" id="Coils"/>
    </source>
</evidence>
<organism evidence="3 4">
    <name type="scientific">Yinghuangia aomiensis</name>
    <dbReference type="NCBI Taxonomy" id="676205"/>
    <lineage>
        <taxon>Bacteria</taxon>
        <taxon>Bacillati</taxon>
        <taxon>Actinomycetota</taxon>
        <taxon>Actinomycetes</taxon>
        <taxon>Kitasatosporales</taxon>
        <taxon>Streptomycetaceae</taxon>
        <taxon>Yinghuangia</taxon>
    </lineage>
</organism>
<dbReference type="EMBL" id="BAABHS010000060">
    <property type="protein sequence ID" value="GAA4996206.1"/>
    <property type="molecule type" value="Genomic_DNA"/>
</dbReference>
<evidence type="ECO:0000313" key="3">
    <source>
        <dbReference type="EMBL" id="GAA4996206.1"/>
    </source>
</evidence>
<keyword evidence="4" id="KW-1185">Reference proteome</keyword>
<gene>
    <name evidence="3" type="ORF">GCM10023205_81720</name>
</gene>
<sequence>MPHVQTESADLRAQYAAQVATDLERNTADQQLVNAELALLQDKLRDLQRDHAVLEGVRQALDHAGRTHVNVEAPGRPEASTPRQTASRPRAKEPAPKGVPAKAKPATVKSPGRTTQAAGPTLGKLIRAYLAEQHEPRSAAEITAALAAAHPERSIKATVVRTTAENLVAKSLAERAKQGASVFYTATSVGTANLDGPKPAAGETTD</sequence>